<keyword evidence="3" id="KW-1185">Reference proteome</keyword>
<dbReference type="EMBL" id="JARQWQ010000058">
    <property type="protein sequence ID" value="KAK2556071.1"/>
    <property type="molecule type" value="Genomic_DNA"/>
</dbReference>
<proteinExistence type="predicted"/>
<evidence type="ECO:0000313" key="2">
    <source>
        <dbReference type="EMBL" id="KAK2556071.1"/>
    </source>
</evidence>
<reference evidence="2" key="2">
    <citation type="journal article" date="2023" name="Science">
        <title>Genomic signatures of disease resistance in endangered staghorn corals.</title>
        <authorList>
            <person name="Vollmer S.V."/>
            <person name="Selwyn J.D."/>
            <person name="Despard B.A."/>
            <person name="Roesel C.L."/>
        </authorList>
    </citation>
    <scope>NUCLEOTIDE SEQUENCE</scope>
    <source>
        <strain evidence="2">K2</strain>
    </source>
</reference>
<dbReference type="PANTHER" id="PTHR12431">
    <property type="entry name" value="SORTING NEXIN 17 AND 27"/>
    <property type="match status" value="1"/>
</dbReference>
<dbReference type="GO" id="GO:0035091">
    <property type="term" value="F:phosphatidylinositol binding"/>
    <property type="evidence" value="ECO:0007669"/>
    <property type="project" value="TreeGrafter"/>
</dbReference>
<dbReference type="PANTHER" id="PTHR12431:SF14">
    <property type="entry name" value="LD15323P"/>
    <property type="match status" value="1"/>
</dbReference>
<dbReference type="Gene3D" id="1.20.80.60">
    <property type="match status" value="1"/>
</dbReference>
<dbReference type="GO" id="GO:0005769">
    <property type="term" value="C:early endosome"/>
    <property type="evidence" value="ECO:0007669"/>
    <property type="project" value="TreeGrafter"/>
</dbReference>
<dbReference type="GO" id="GO:0006886">
    <property type="term" value="P:intracellular protein transport"/>
    <property type="evidence" value="ECO:0007669"/>
    <property type="project" value="TreeGrafter"/>
</dbReference>
<organism evidence="2 3">
    <name type="scientific">Acropora cervicornis</name>
    <name type="common">Staghorn coral</name>
    <dbReference type="NCBI Taxonomy" id="6130"/>
    <lineage>
        <taxon>Eukaryota</taxon>
        <taxon>Metazoa</taxon>
        <taxon>Cnidaria</taxon>
        <taxon>Anthozoa</taxon>
        <taxon>Hexacorallia</taxon>
        <taxon>Scleractinia</taxon>
        <taxon>Astrocoeniina</taxon>
        <taxon>Acroporidae</taxon>
        <taxon>Acropora</taxon>
    </lineage>
</organism>
<sequence length="351" mass="40700">MASAKSKPVPRKDKLCVWTLPEGSQPAIRVQVEAGKICTQDLLEIVGKTLEIHASNLQFFGLFRGIENPTKKYGNNEMIYLPCRSVISFQKWSFDIPREQKYLKTDAGALRLIAIHCVEDIRSGRIKPRPEHLALIEEYRSPDFPCDKQYVELCQKMFGYGYVYLYDCTVKNDLKVKDVRLNEGMTVNLIANRRGLMLKSDTTAFFAPWRKIRRWSQAQGDSVYFEVYFTEELRFDWIEIETEQVAYLMSVIAECIYLMQKDYNEPEPANSSWSGRALKKKLTWKLIKNELFSKKNKDDENNHDDDDDDDDDDEECQGFDNLEEEASTDGESSDEEEGAKASRRGSRYLFS</sequence>
<evidence type="ECO:0008006" key="4">
    <source>
        <dbReference type="Google" id="ProtNLM"/>
    </source>
</evidence>
<name>A0AAD9Q807_ACRCE</name>
<feature type="region of interest" description="Disordered" evidence="1">
    <location>
        <begin position="295"/>
        <end position="351"/>
    </location>
</feature>
<feature type="compositionally biased region" description="Basic residues" evidence="1">
    <location>
        <begin position="341"/>
        <end position="351"/>
    </location>
</feature>
<evidence type="ECO:0000313" key="3">
    <source>
        <dbReference type="Proteomes" id="UP001249851"/>
    </source>
</evidence>
<gene>
    <name evidence="2" type="ORF">P5673_022087</name>
</gene>
<dbReference type="AlphaFoldDB" id="A0AAD9Q807"/>
<reference evidence="2" key="1">
    <citation type="journal article" date="2023" name="G3 (Bethesda)">
        <title>Whole genome assembly and annotation of the endangered Caribbean coral Acropora cervicornis.</title>
        <authorList>
            <person name="Selwyn J.D."/>
            <person name="Vollmer S.V."/>
        </authorList>
    </citation>
    <scope>NUCLEOTIDE SEQUENCE</scope>
    <source>
        <strain evidence="2">K2</strain>
    </source>
</reference>
<protein>
    <recommendedName>
        <fullName evidence="4">FERM domain-containing protein</fullName>
    </recommendedName>
</protein>
<feature type="compositionally biased region" description="Acidic residues" evidence="1">
    <location>
        <begin position="301"/>
        <end position="337"/>
    </location>
</feature>
<dbReference type="GO" id="GO:0032456">
    <property type="term" value="P:endocytic recycling"/>
    <property type="evidence" value="ECO:0007669"/>
    <property type="project" value="TreeGrafter"/>
</dbReference>
<accession>A0AAD9Q807</accession>
<evidence type="ECO:0000256" key="1">
    <source>
        <dbReference type="SAM" id="MobiDB-lite"/>
    </source>
</evidence>
<dbReference type="Proteomes" id="UP001249851">
    <property type="component" value="Unassembled WGS sequence"/>
</dbReference>
<comment type="caution">
    <text evidence="2">The sequence shown here is derived from an EMBL/GenBank/DDBJ whole genome shotgun (WGS) entry which is preliminary data.</text>
</comment>